<evidence type="ECO:0000256" key="5">
    <source>
        <dbReference type="ARBA" id="ARBA00022692"/>
    </source>
</evidence>
<dbReference type="Gene3D" id="1.10.3470.10">
    <property type="entry name" value="ABC transporter involved in vitamin B12 uptake, BtuC"/>
    <property type="match status" value="1"/>
</dbReference>
<dbReference type="EMBL" id="VSSQ01114701">
    <property type="protein sequence ID" value="MPN50482.1"/>
    <property type="molecule type" value="Genomic_DNA"/>
</dbReference>
<dbReference type="PANTHER" id="PTHR30472:SF25">
    <property type="entry name" value="ABC TRANSPORTER PERMEASE PROTEIN MJ0876-RELATED"/>
    <property type="match status" value="1"/>
</dbReference>
<comment type="caution">
    <text evidence="9">The sequence shown here is derived from an EMBL/GenBank/DDBJ whole genome shotgun (WGS) entry which is preliminary data.</text>
</comment>
<reference evidence="9" key="1">
    <citation type="submission" date="2019-08" db="EMBL/GenBank/DDBJ databases">
        <authorList>
            <person name="Kucharzyk K."/>
            <person name="Murdoch R.W."/>
            <person name="Higgins S."/>
            <person name="Loffler F."/>
        </authorList>
    </citation>
    <scope>NUCLEOTIDE SEQUENCE</scope>
</reference>
<evidence type="ECO:0000256" key="1">
    <source>
        <dbReference type="ARBA" id="ARBA00004651"/>
    </source>
</evidence>
<evidence type="ECO:0000256" key="6">
    <source>
        <dbReference type="ARBA" id="ARBA00022989"/>
    </source>
</evidence>
<organism evidence="9">
    <name type="scientific">bioreactor metagenome</name>
    <dbReference type="NCBI Taxonomy" id="1076179"/>
    <lineage>
        <taxon>unclassified sequences</taxon>
        <taxon>metagenomes</taxon>
        <taxon>ecological metagenomes</taxon>
    </lineage>
</organism>
<feature type="transmembrane region" description="Helical" evidence="8">
    <location>
        <begin position="48"/>
        <end position="70"/>
    </location>
</feature>
<dbReference type="InterPro" id="IPR000522">
    <property type="entry name" value="ABC_transptr_permease_BtuC"/>
</dbReference>
<evidence type="ECO:0000313" key="9">
    <source>
        <dbReference type="EMBL" id="MPN50482.1"/>
    </source>
</evidence>
<feature type="transmembrane region" description="Helical" evidence="8">
    <location>
        <begin position="12"/>
        <end position="36"/>
    </location>
</feature>
<gene>
    <name evidence="9" type="primary">hmuU_58</name>
    <name evidence="9" type="ORF">SDC9_198109</name>
</gene>
<feature type="transmembrane region" description="Helical" evidence="8">
    <location>
        <begin position="82"/>
        <end position="99"/>
    </location>
</feature>
<evidence type="ECO:0000256" key="7">
    <source>
        <dbReference type="ARBA" id="ARBA00023136"/>
    </source>
</evidence>
<dbReference type="SUPFAM" id="SSF81345">
    <property type="entry name" value="ABC transporter involved in vitamin B12 uptake, BtuC"/>
    <property type="match status" value="1"/>
</dbReference>
<evidence type="ECO:0000256" key="3">
    <source>
        <dbReference type="ARBA" id="ARBA00022448"/>
    </source>
</evidence>
<dbReference type="GO" id="GO:0005886">
    <property type="term" value="C:plasma membrane"/>
    <property type="evidence" value="ECO:0007669"/>
    <property type="project" value="UniProtKB-SubCell"/>
</dbReference>
<evidence type="ECO:0000256" key="4">
    <source>
        <dbReference type="ARBA" id="ARBA00022475"/>
    </source>
</evidence>
<dbReference type="Pfam" id="PF01032">
    <property type="entry name" value="FecCD"/>
    <property type="match status" value="1"/>
</dbReference>
<accession>A0A645II19</accession>
<evidence type="ECO:0000256" key="8">
    <source>
        <dbReference type="SAM" id="Phobius"/>
    </source>
</evidence>
<name>A0A645II19_9ZZZZ</name>
<protein>
    <submittedName>
        <fullName evidence="9">Hemin transport system permease protein HmuU</fullName>
    </submittedName>
</protein>
<proteinExistence type="inferred from homology"/>
<sequence>MGVETRRVKWILMFLAAALTGSAVSFAGVIGFIDLISPHVVRRWVGAAHRWVLPLSALFGGSFMVLADIVARTVISPTELPVGAITALLGGPFFLYVYFQKRRRY</sequence>
<dbReference type="PANTHER" id="PTHR30472">
    <property type="entry name" value="FERRIC ENTEROBACTIN TRANSPORT SYSTEM PERMEASE PROTEIN"/>
    <property type="match status" value="1"/>
</dbReference>
<comment type="similarity">
    <text evidence="2">Belongs to the binding-protein-dependent transport system permease family. FecCD subfamily.</text>
</comment>
<keyword evidence="5 8" id="KW-0812">Transmembrane</keyword>
<evidence type="ECO:0000256" key="2">
    <source>
        <dbReference type="ARBA" id="ARBA00007935"/>
    </source>
</evidence>
<comment type="subcellular location">
    <subcellularLocation>
        <location evidence="1">Cell membrane</location>
        <topology evidence="1">Multi-pass membrane protein</topology>
    </subcellularLocation>
</comment>
<keyword evidence="4" id="KW-1003">Cell membrane</keyword>
<keyword evidence="3" id="KW-0813">Transport</keyword>
<keyword evidence="6 8" id="KW-1133">Transmembrane helix</keyword>
<dbReference type="GO" id="GO:0022857">
    <property type="term" value="F:transmembrane transporter activity"/>
    <property type="evidence" value="ECO:0007669"/>
    <property type="project" value="InterPro"/>
</dbReference>
<dbReference type="InterPro" id="IPR037294">
    <property type="entry name" value="ABC_BtuC-like"/>
</dbReference>
<keyword evidence="7 8" id="KW-0472">Membrane</keyword>
<dbReference type="AlphaFoldDB" id="A0A645II19"/>